<dbReference type="InterPro" id="IPR020568">
    <property type="entry name" value="Ribosomal_Su5_D2-typ_SF"/>
</dbReference>
<dbReference type="AlphaFoldDB" id="A0A9W4T706"/>
<dbReference type="GO" id="GO:0006508">
    <property type="term" value="P:proteolysis"/>
    <property type="evidence" value="ECO:0007669"/>
    <property type="project" value="InterPro"/>
</dbReference>
<dbReference type="InterPro" id="IPR027065">
    <property type="entry name" value="Lon_Prtase"/>
</dbReference>
<dbReference type="EMBL" id="CAMKVN010008646">
    <property type="protein sequence ID" value="CAI2192719.1"/>
    <property type="molecule type" value="Genomic_DNA"/>
</dbReference>
<comment type="caution">
    <text evidence="4">The sequence shown here is derived from an EMBL/GenBank/DDBJ whole genome shotgun (WGS) entry which is preliminary data.</text>
</comment>
<organism evidence="4 5">
    <name type="scientific">Funneliformis geosporum</name>
    <dbReference type="NCBI Taxonomy" id="1117311"/>
    <lineage>
        <taxon>Eukaryota</taxon>
        <taxon>Fungi</taxon>
        <taxon>Fungi incertae sedis</taxon>
        <taxon>Mucoromycota</taxon>
        <taxon>Glomeromycotina</taxon>
        <taxon>Glomeromycetes</taxon>
        <taxon>Glomerales</taxon>
        <taxon>Glomeraceae</taxon>
        <taxon>Funneliformis</taxon>
    </lineage>
</organism>
<dbReference type="Pfam" id="PF05362">
    <property type="entry name" value="Lon_C"/>
    <property type="match status" value="1"/>
</dbReference>
<dbReference type="GO" id="GO:0004252">
    <property type="term" value="F:serine-type endopeptidase activity"/>
    <property type="evidence" value="ECO:0007669"/>
    <property type="project" value="InterPro"/>
</dbReference>
<keyword evidence="2" id="KW-0472">Membrane</keyword>
<protein>
    <submittedName>
        <fullName evidence="4">4767_t:CDS:1</fullName>
    </submittedName>
</protein>
<dbReference type="GO" id="GO:0005524">
    <property type="term" value="F:ATP binding"/>
    <property type="evidence" value="ECO:0007669"/>
    <property type="project" value="InterPro"/>
</dbReference>
<evidence type="ECO:0000313" key="5">
    <source>
        <dbReference type="Proteomes" id="UP001153678"/>
    </source>
</evidence>
<dbReference type="PANTHER" id="PTHR10046">
    <property type="entry name" value="ATP DEPENDENT LON PROTEASE FAMILY MEMBER"/>
    <property type="match status" value="1"/>
</dbReference>
<evidence type="ECO:0000259" key="3">
    <source>
        <dbReference type="Pfam" id="PF05362"/>
    </source>
</evidence>
<feature type="non-terminal residue" evidence="4">
    <location>
        <position position="560"/>
    </location>
</feature>
<dbReference type="GO" id="GO:0004176">
    <property type="term" value="F:ATP-dependent peptidase activity"/>
    <property type="evidence" value="ECO:0007669"/>
    <property type="project" value="InterPro"/>
</dbReference>
<dbReference type="GO" id="GO:0030163">
    <property type="term" value="P:protein catabolic process"/>
    <property type="evidence" value="ECO:0007669"/>
    <property type="project" value="InterPro"/>
</dbReference>
<keyword evidence="2" id="KW-0812">Transmembrane</keyword>
<feature type="region of interest" description="Disordered" evidence="1">
    <location>
        <begin position="487"/>
        <end position="517"/>
    </location>
</feature>
<dbReference type="OrthoDB" id="2445307at2759"/>
<evidence type="ECO:0000313" key="4">
    <source>
        <dbReference type="EMBL" id="CAI2192719.1"/>
    </source>
</evidence>
<dbReference type="InterPro" id="IPR008269">
    <property type="entry name" value="Lon_proteolytic"/>
</dbReference>
<dbReference type="SUPFAM" id="SSF54211">
    <property type="entry name" value="Ribosomal protein S5 domain 2-like"/>
    <property type="match status" value="1"/>
</dbReference>
<dbReference type="InterPro" id="IPR014721">
    <property type="entry name" value="Ribsml_uS5_D2-typ_fold_subgr"/>
</dbReference>
<sequence>MKTRPELGWLVEEFCGGETAYEGKVCRSCLGKKQRGEATSSQAQNQRATDEPPFYMNRDYGFKESRKVNSSGKKILLRELNRKQKTMKVQALNNPGARLTSTIPFRIVVAFLLPLVIWIYSLVRFFGAKGETERLETEIRELEGSEPDLQVNLGEQQRQQVREVTSQLVGNILDNQNNFSQLTTNPNGARRNIDEIEEIFLSGSLNQQPQSPTTPAPTQITNSLSFELLEEHLKLIQGLKTIRELFEKYSQIRTNLVINKVDRSKELIGKGYSDIDVAQLKDTITTDRRTGKVLSKKITGGSSRKLLLFLKPSKNHSSTVYFPPDKIEKAQQNSVRKVIKSLLENQSAKLERIQNYDIYILRVDSSHDGAGPSSGVAHYLALYSALNKVPLPSNLASTGTIKGTKVGAIGGLQHKLEASVENGIDIFILSHKNKKSTNQEESFDDTPHNVENKIKQVHFISQVDQIEIALNEILDNTVKEKVHICNKDKTPDEQPEKPEQREPPEKPEQPNSKITSEQLLSLITELNIREKGRGTKGSISLQKEYEEKIAELSKPRNPNQ</sequence>
<name>A0A9W4T706_9GLOM</name>
<proteinExistence type="predicted"/>
<keyword evidence="2" id="KW-1133">Transmembrane helix</keyword>
<evidence type="ECO:0000256" key="1">
    <source>
        <dbReference type="SAM" id="MobiDB-lite"/>
    </source>
</evidence>
<dbReference type="Proteomes" id="UP001153678">
    <property type="component" value="Unassembled WGS sequence"/>
</dbReference>
<feature type="compositionally biased region" description="Basic and acidic residues" evidence="1">
    <location>
        <begin position="487"/>
        <end position="508"/>
    </location>
</feature>
<accession>A0A9W4T706</accession>
<feature type="domain" description="Lon proteolytic" evidence="3">
    <location>
        <begin position="337"/>
        <end position="466"/>
    </location>
</feature>
<feature type="transmembrane region" description="Helical" evidence="2">
    <location>
        <begin position="107"/>
        <end position="127"/>
    </location>
</feature>
<evidence type="ECO:0000256" key="2">
    <source>
        <dbReference type="SAM" id="Phobius"/>
    </source>
</evidence>
<dbReference type="Gene3D" id="3.30.230.10">
    <property type="match status" value="1"/>
</dbReference>
<reference evidence="4" key="1">
    <citation type="submission" date="2022-08" db="EMBL/GenBank/DDBJ databases">
        <authorList>
            <person name="Kallberg Y."/>
            <person name="Tangrot J."/>
            <person name="Rosling A."/>
        </authorList>
    </citation>
    <scope>NUCLEOTIDE SEQUENCE</scope>
    <source>
        <strain evidence="4">Wild A</strain>
    </source>
</reference>
<gene>
    <name evidence="4" type="ORF">FWILDA_LOCUS15718</name>
</gene>
<keyword evidence="5" id="KW-1185">Reference proteome</keyword>